<dbReference type="EMBL" id="NKHZ01000058">
    <property type="protein sequence ID" value="PNS16288.1"/>
    <property type="molecule type" value="Genomic_DNA"/>
</dbReference>
<dbReference type="InterPro" id="IPR057326">
    <property type="entry name" value="KR_dom"/>
</dbReference>
<evidence type="ECO:0000256" key="1">
    <source>
        <dbReference type="ARBA" id="ARBA00006484"/>
    </source>
</evidence>
<dbReference type="OrthoDB" id="1669814at2759"/>
<dbReference type="CDD" id="cd05233">
    <property type="entry name" value="SDR_c"/>
    <property type="match status" value="1"/>
</dbReference>
<gene>
    <name evidence="6" type="ORF">CAC42_6395</name>
</gene>
<name>A0A2K1QMA7_9PEZI</name>
<dbReference type="InParanoid" id="A0A2K1QMA7"/>
<evidence type="ECO:0000256" key="3">
    <source>
        <dbReference type="ARBA" id="ARBA00023002"/>
    </source>
</evidence>
<reference evidence="6 7" key="1">
    <citation type="submission" date="2017-06" db="EMBL/GenBank/DDBJ databases">
        <title>Draft genome sequence of a variant of Elsinoe murrayae.</title>
        <authorList>
            <person name="Cheng Q."/>
        </authorList>
    </citation>
    <scope>NUCLEOTIDE SEQUENCE [LARGE SCALE GENOMIC DNA]</scope>
    <source>
        <strain evidence="6 7">CQ-2017a</strain>
    </source>
</reference>
<dbReference type="PANTHER" id="PTHR24321">
    <property type="entry name" value="DEHYDROGENASES, SHORT CHAIN"/>
    <property type="match status" value="1"/>
</dbReference>
<sequence length="258" mass="26049">MASKHLTGRIITITGAASGIGRATAIRLANRGASLALADVSEAPLAGLTTELKGKHPGSRFLANVVDIGDSVAVDNWISQTAKVLGPLSGAANIAGILIPEEGGFANLNNNAFEKTIRINLVGLMYCLRAQLKVMADGGSIVNASSMGGLIGFPGLAAYAASKAGVISLSKSAAKDAGSRGIRVNAIAPGGVETPMLKTQLDAMAAAHAAGDTTSNATLAIQRLATPDEIAGSIEFLLGDDSRYITGETLRIDGGALA</sequence>
<organism evidence="6 7">
    <name type="scientific">Sphaceloma murrayae</name>
    <dbReference type="NCBI Taxonomy" id="2082308"/>
    <lineage>
        <taxon>Eukaryota</taxon>
        <taxon>Fungi</taxon>
        <taxon>Dikarya</taxon>
        <taxon>Ascomycota</taxon>
        <taxon>Pezizomycotina</taxon>
        <taxon>Dothideomycetes</taxon>
        <taxon>Dothideomycetidae</taxon>
        <taxon>Myriangiales</taxon>
        <taxon>Elsinoaceae</taxon>
        <taxon>Sphaceloma</taxon>
    </lineage>
</organism>
<dbReference type="AlphaFoldDB" id="A0A2K1QMA7"/>
<dbReference type="InterPro" id="IPR020904">
    <property type="entry name" value="Sc_DH/Rdtase_CS"/>
</dbReference>
<dbReference type="GO" id="GO:0016491">
    <property type="term" value="F:oxidoreductase activity"/>
    <property type="evidence" value="ECO:0007669"/>
    <property type="project" value="UniProtKB-KW"/>
</dbReference>
<keyword evidence="4" id="KW-0520">NAD</keyword>
<comment type="similarity">
    <text evidence="1">Belongs to the short-chain dehydrogenases/reductases (SDR) family.</text>
</comment>
<evidence type="ECO:0000256" key="2">
    <source>
        <dbReference type="ARBA" id="ARBA00022857"/>
    </source>
</evidence>
<dbReference type="InterPro" id="IPR002347">
    <property type="entry name" value="SDR_fam"/>
</dbReference>
<keyword evidence="3" id="KW-0560">Oxidoreductase</keyword>
<dbReference type="PRINTS" id="PR00080">
    <property type="entry name" value="SDRFAMILY"/>
</dbReference>
<dbReference type="PROSITE" id="PS00061">
    <property type="entry name" value="ADH_SHORT"/>
    <property type="match status" value="1"/>
</dbReference>
<dbReference type="PANTHER" id="PTHR24321:SF8">
    <property type="entry name" value="ESTRADIOL 17-BETA-DEHYDROGENASE 8-RELATED"/>
    <property type="match status" value="1"/>
</dbReference>
<dbReference type="Pfam" id="PF13561">
    <property type="entry name" value="adh_short_C2"/>
    <property type="match status" value="1"/>
</dbReference>
<protein>
    <submittedName>
        <fullName evidence="6">Diacetyl reductase</fullName>
    </submittedName>
</protein>
<keyword evidence="2" id="KW-0521">NADP</keyword>
<dbReference type="Proteomes" id="UP000243797">
    <property type="component" value="Unassembled WGS sequence"/>
</dbReference>
<keyword evidence="7" id="KW-1185">Reference proteome</keyword>
<dbReference type="SUPFAM" id="SSF51735">
    <property type="entry name" value="NAD(P)-binding Rossmann-fold domains"/>
    <property type="match status" value="1"/>
</dbReference>
<proteinExistence type="inferred from homology"/>
<evidence type="ECO:0000256" key="4">
    <source>
        <dbReference type="ARBA" id="ARBA00023027"/>
    </source>
</evidence>
<dbReference type="FunFam" id="3.40.50.720:FF:000084">
    <property type="entry name" value="Short-chain dehydrogenase reductase"/>
    <property type="match status" value="1"/>
</dbReference>
<accession>A0A2K1QMA7</accession>
<evidence type="ECO:0000313" key="7">
    <source>
        <dbReference type="Proteomes" id="UP000243797"/>
    </source>
</evidence>
<evidence type="ECO:0000313" key="6">
    <source>
        <dbReference type="EMBL" id="PNS16288.1"/>
    </source>
</evidence>
<dbReference type="Gene3D" id="3.40.50.720">
    <property type="entry name" value="NAD(P)-binding Rossmann-like Domain"/>
    <property type="match status" value="1"/>
</dbReference>
<evidence type="ECO:0000259" key="5">
    <source>
        <dbReference type="SMART" id="SM00822"/>
    </source>
</evidence>
<dbReference type="STRING" id="2082308.A0A2K1QMA7"/>
<feature type="domain" description="Ketoreductase" evidence="5">
    <location>
        <begin position="9"/>
        <end position="190"/>
    </location>
</feature>
<comment type="caution">
    <text evidence="6">The sequence shown here is derived from an EMBL/GenBank/DDBJ whole genome shotgun (WGS) entry which is preliminary data.</text>
</comment>
<dbReference type="SMART" id="SM00822">
    <property type="entry name" value="PKS_KR"/>
    <property type="match status" value="1"/>
</dbReference>
<dbReference type="InterPro" id="IPR036291">
    <property type="entry name" value="NAD(P)-bd_dom_sf"/>
</dbReference>
<dbReference type="PRINTS" id="PR00081">
    <property type="entry name" value="GDHRDH"/>
</dbReference>